<dbReference type="AlphaFoldDB" id="A0A8J7UVH1"/>
<evidence type="ECO:0000256" key="1">
    <source>
        <dbReference type="ARBA" id="ARBA00004571"/>
    </source>
</evidence>
<dbReference type="PANTHER" id="PTHR35093">
    <property type="entry name" value="OUTER MEMBRANE PROTEIN NMB0088-RELATED"/>
    <property type="match status" value="1"/>
</dbReference>
<organism evidence="9 10">
    <name type="scientific">Natronogracilivirga saccharolytica</name>
    <dbReference type="NCBI Taxonomy" id="2812953"/>
    <lineage>
        <taxon>Bacteria</taxon>
        <taxon>Pseudomonadati</taxon>
        <taxon>Balneolota</taxon>
        <taxon>Balneolia</taxon>
        <taxon>Balneolales</taxon>
        <taxon>Cyclonatronaceae</taxon>
        <taxon>Natronogracilivirga</taxon>
    </lineage>
</organism>
<accession>A0A8J7UVH1</accession>
<keyword evidence="10" id="KW-1185">Reference proteome</keyword>
<comment type="similarity">
    <text evidence="2">Belongs to the OmpP1/FadL family.</text>
</comment>
<keyword evidence="7" id="KW-0998">Cell outer membrane</keyword>
<dbReference type="RefSeq" id="WP_210511442.1">
    <property type="nucleotide sequence ID" value="NZ_JAFIDN010000005.1"/>
</dbReference>
<evidence type="ECO:0000256" key="2">
    <source>
        <dbReference type="ARBA" id="ARBA00008163"/>
    </source>
</evidence>
<sequence length="422" mass="45305">MKNIVTVLTAGLLAVCLAASAAMAGGYQLNLLGQRQIGMGHVGTGMPLDIATIAMNPGGLSALDGNAVMAGSNATFISTAYRAPAPSTYQANTDSRVRTPFSIYASYDTPVDNLKAGFAVYTPYGNALKWEEGWKYRTLLREISLTSIYLQPTLSYAITDNIGVGAGFIYAIGMVNLQRDLPISDMDGHTGIVELDGSTTAIGFNAGIYADVTDLVSLGVSYRSEIEMEVEGGDADFTIPQSLQGNFPEGNRFDASLPLPAVLNIGVGLTPTERLRVGIDANLTFWSAYESLDFAFEENTPALQNITEPRNFNDRWIFRLGGEFDATEALQLRLGGYFDPSPVDEGFITPETPDLDRIGMSAGVGYAFTPDLGVNASLLFITSSPREQSLEDTIDAGTFGTVPVGEFKTRAWLPGISLYHKF</sequence>
<dbReference type="Pfam" id="PF03349">
    <property type="entry name" value="Toluene_X"/>
    <property type="match status" value="1"/>
</dbReference>
<dbReference type="GO" id="GO:0015483">
    <property type="term" value="F:long-chain fatty acid transporting porin activity"/>
    <property type="evidence" value="ECO:0007669"/>
    <property type="project" value="TreeGrafter"/>
</dbReference>
<evidence type="ECO:0000256" key="8">
    <source>
        <dbReference type="SAM" id="SignalP"/>
    </source>
</evidence>
<dbReference type="GO" id="GO:0009279">
    <property type="term" value="C:cell outer membrane"/>
    <property type="evidence" value="ECO:0007669"/>
    <property type="project" value="UniProtKB-SubCell"/>
</dbReference>
<evidence type="ECO:0000313" key="10">
    <source>
        <dbReference type="Proteomes" id="UP000673975"/>
    </source>
</evidence>
<protein>
    <submittedName>
        <fullName evidence="9">Outer membrane protein transport protein</fullName>
    </submittedName>
</protein>
<dbReference type="Gene3D" id="2.40.160.60">
    <property type="entry name" value="Outer membrane protein transport protein (OMPP1/FadL/TodX)"/>
    <property type="match status" value="1"/>
</dbReference>
<keyword evidence="3" id="KW-1134">Transmembrane beta strand</keyword>
<reference evidence="9" key="1">
    <citation type="submission" date="2021-02" db="EMBL/GenBank/DDBJ databases">
        <title>Natronogracilivirga saccharolytica gen. nov. sp. nov. a new anaerobic, haloalkiliphilic carbohydrate-fermenting bacterium from soda lake and proposing of Cyclonatronumiaceae fam. nov. in the phylum Balneolaeota.</title>
        <authorList>
            <person name="Zhilina T.N."/>
            <person name="Sorokin D.Y."/>
            <person name="Zavarzina D.G."/>
            <person name="Toshchakov S.V."/>
            <person name="Kublanov I.V."/>
        </authorList>
    </citation>
    <scope>NUCLEOTIDE SEQUENCE</scope>
    <source>
        <strain evidence="9">Z-1702</strain>
    </source>
</reference>
<proteinExistence type="inferred from homology"/>
<evidence type="ECO:0000256" key="6">
    <source>
        <dbReference type="ARBA" id="ARBA00023136"/>
    </source>
</evidence>
<feature type="chain" id="PRO_5035215573" evidence="8">
    <location>
        <begin position="25"/>
        <end position="422"/>
    </location>
</feature>
<dbReference type="InterPro" id="IPR005017">
    <property type="entry name" value="OMPP1/FadL/TodX"/>
</dbReference>
<evidence type="ECO:0000313" key="9">
    <source>
        <dbReference type="EMBL" id="MBP3192541.1"/>
    </source>
</evidence>
<keyword evidence="5 8" id="KW-0732">Signal</keyword>
<keyword evidence="4" id="KW-0812">Transmembrane</keyword>
<comment type="subcellular location">
    <subcellularLocation>
        <location evidence="1">Cell outer membrane</location>
        <topology evidence="1">Multi-pass membrane protein</topology>
    </subcellularLocation>
</comment>
<gene>
    <name evidence="9" type="ORF">NATSA_07690</name>
</gene>
<evidence type="ECO:0000256" key="4">
    <source>
        <dbReference type="ARBA" id="ARBA00022692"/>
    </source>
</evidence>
<evidence type="ECO:0000256" key="7">
    <source>
        <dbReference type="ARBA" id="ARBA00023237"/>
    </source>
</evidence>
<dbReference type="SUPFAM" id="SSF56935">
    <property type="entry name" value="Porins"/>
    <property type="match status" value="1"/>
</dbReference>
<evidence type="ECO:0000256" key="3">
    <source>
        <dbReference type="ARBA" id="ARBA00022452"/>
    </source>
</evidence>
<keyword evidence="6" id="KW-0472">Membrane</keyword>
<comment type="caution">
    <text evidence="9">The sequence shown here is derived from an EMBL/GenBank/DDBJ whole genome shotgun (WGS) entry which is preliminary data.</text>
</comment>
<dbReference type="EMBL" id="JAFIDN010000005">
    <property type="protein sequence ID" value="MBP3192541.1"/>
    <property type="molecule type" value="Genomic_DNA"/>
</dbReference>
<evidence type="ECO:0000256" key="5">
    <source>
        <dbReference type="ARBA" id="ARBA00022729"/>
    </source>
</evidence>
<dbReference type="Proteomes" id="UP000673975">
    <property type="component" value="Unassembled WGS sequence"/>
</dbReference>
<dbReference type="PANTHER" id="PTHR35093:SF8">
    <property type="entry name" value="OUTER MEMBRANE PROTEIN NMB0088-RELATED"/>
    <property type="match status" value="1"/>
</dbReference>
<feature type="signal peptide" evidence="8">
    <location>
        <begin position="1"/>
        <end position="24"/>
    </location>
</feature>
<name>A0A8J7UVH1_9BACT</name>